<organism evidence="1">
    <name type="scientific">bioreactor metagenome</name>
    <dbReference type="NCBI Taxonomy" id="1076179"/>
    <lineage>
        <taxon>unclassified sequences</taxon>
        <taxon>metagenomes</taxon>
        <taxon>ecological metagenomes</taxon>
    </lineage>
</organism>
<dbReference type="AlphaFoldDB" id="A0A645FG93"/>
<dbReference type="EMBL" id="VSSQ01057733">
    <property type="protein sequence ID" value="MPN11514.1"/>
    <property type="molecule type" value="Genomic_DNA"/>
</dbReference>
<gene>
    <name evidence="1" type="ORF">SDC9_158817</name>
</gene>
<evidence type="ECO:0000313" key="1">
    <source>
        <dbReference type="EMBL" id="MPN11514.1"/>
    </source>
</evidence>
<accession>A0A645FG93</accession>
<sequence>MKELPMELKQRINEAGKDGEWAAKLHNAESLEKFTELLKEKGIELPVEVICELKENSKINKTGKLDDNNLEGVAGGWTTSFNCQRKYNYYLCELTSCPHEHYDEIQCTKYCDWGYWSLH</sequence>
<comment type="caution">
    <text evidence="1">The sequence shown here is derived from an EMBL/GenBank/DDBJ whole genome shotgun (WGS) entry which is preliminary data.</text>
</comment>
<proteinExistence type="predicted"/>
<name>A0A645FG93_9ZZZZ</name>
<protein>
    <recommendedName>
        <fullName evidence="2">Nif11 domain-containing protein</fullName>
    </recommendedName>
</protein>
<reference evidence="1" key="1">
    <citation type="submission" date="2019-08" db="EMBL/GenBank/DDBJ databases">
        <authorList>
            <person name="Kucharzyk K."/>
            <person name="Murdoch R.W."/>
            <person name="Higgins S."/>
            <person name="Loffler F."/>
        </authorList>
    </citation>
    <scope>NUCLEOTIDE SEQUENCE</scope>
</reference>
<evidence type="ECO:0008006" key="2">
    <source>
        <dbReference type="Google" id="ProtNLM"/>
    </source>
</evidence>